<dbReference type="EMBL" id="CADCTS010000514">
    <property type="protein sequence ID" value="CAA9341454.1"/>
    <property type="molecule type" value="Genomic_DNA"/>
</dbReference>
<dbReference type="SUPFAM" id="SSF52038">
    <property type="entry name" value="Barstar-related"/>
    <property type="match status" value="1"/>
</dbReference>
<comment type="similarity">
    <text evidence="1">Belongs to the barstar family.</text>
</comment>
<dbReference type="AlphaFoldDB" id="A0A6J4LU60"/>
<reference evidence="3" key="1">
    <citation type="submission" date="2020-02" db="EMBL/GenBank/DDBJ databases">
        <authorList>
            <person name="Meier V. D."/>
        </authorList>
    </citation>
    <scope>NUCLEOTIDE SEQUENCE</scope>
    <source>
        <strain evidence="3">AVDCRST_MAG48</strain>
    </source>
</reference>
<accession>A0A6J4LU60</accession>
<dbReference type="Pfam" id="PF01337">
    <property type="entry name" value="Barstar"/>
    <property type="match status" value="1"/>
</dbReference>
<sequence length="118" mass="12624">MTPPRPPLTPGVYRAADAARTATDLRRLGWDAREVAAGRSTPELYAALAAALALPDWFGANLDALWDSLADLRRPTALVLAGWDGLADREPVGARRLVDLLAERARQDPPFAVVLVGG</sequence>
<protein>
    <submittedName>
        <fullName evidence="3">Barstar, ribonuclease (Barnase) inhibitor</fullName>
    </submittedName>
</protein>
<evidence type="ECO:0000313" key="3">
    <source>
        <dbReference type="EMBL" id="CAA9341454.1"/>
    </source>
</evidence>
<evidence type="ECO:0000259" key="2">
    <source>
        <dbReference type="Pfam" id="PF01337"/>
    </source>
</evidence>
<dbReference type="Gene3D" id="3.30.370.10">
    <property type="entry name" value="Barstar-like"/>
    <property type="match status" value="1"/>
</dbReference>
<proteinExistence type="inferred from homology"/>
<gene>
    <name evidence="3" type="ORF">AVDCRST_MAG48-3666</name>
</gene>
<feature type="domain" description="Barstar (barnase inhibitor)" evidence="2">
    <location>
        <begin position="39"/>
        <end position="114"/>
    </location>
</feature>
<dbReference type="InterPro" id="IPR000468">
    <property type="entry name" value="Barstar"/>
</dbReference>
<evidence type="ECO:0000256" key="1">
    <source>
        <dbReference type="ARBA" id="ARBA00006845"/>
    </source>
</evidence>
<dbReference type="InterPro" id="IPR035905">
    <property type="entry name" value="Barstar-like_sf"/>
</dbReference>
<organism evidence="3">
    <name type="scientific">uncultured Friedmanniella sp</name>
    <dbReference type="NCBI Taxonomy" id="335381"/>
    <lineage>
        <taxon>Bacteria</taxon>
        <taxon>Bacillati</taxon>
        <taxon>Actinomycetota</taxon>
        <taxon>Actinomycetes</taxon>
        <taxon>Propionibacteriales</taxon>
        <taxon>Nocardioidaceae</taxon>
        <taxon>Friedmanniella</taxon>
        <taxon>environmental samples</taxon>
    </lineage>
</organism>
<name>A0A6J4LU60_9ACTN</name>